<organism evidence="2">
    <name type="scientific">uncultured delta proteobacterium</name>
    <dbReference type="NCBI Taxonomy" id="34034"/>
    <lineage>
        <taxon>Bacteria</taxon>
        <taxon>Deltaproteobacteria</taxon>
        <taxon>environmental samples</taxon>
    </lineage>
</organism>
<dbReference type="SMART" id="SM00955">
    <property type="entry name" value="RNB"/>
    <property type="match status" value="1"/>
</dbReference>
<dbReference type="EMBL" id="FLUQ01000002">
    <property type="protein sequence ID" value="SBW02689.1"/>
    <property type="molecule type" value="Genomic_DNA"/>
</dbReference>
<sequence>MSDSRVAFPTPGCLVECMQGNKPVLYWVLESGNDTVRILALGGKESKLAVSRLLPWYGPVFPADKTREAIGKILEEHARRREDAANGINILEIWDLAQGEVPHASAFWLAELAWENPDIDQVAAMGHAALACKTHFKFSPPDFEIYDAATVEKKTAEQDAMREREALASIGGEFFRNLWAVTDRKRTPLTAEEFPAAEHTVVFERLLRDRLADPETQNDAETWKLLTKSLPDDPHLPLLLAVAWGLVPEHHNFWLDRAGYEPDEAWTVPLADEVATLRASVAAASDAEPETASGPGGAPFISIDPASTADFDDAFSLAKNEDGTFSLSLAFACPARFWPFGGALDKAVCRRASSLYLPESDLHMMPQELVIAFSLLENERRPVGLLEMTLSAGGELLSLAPRLAWVTVAANLTLPGCQAVMDGPNATVPVTARQITAAAPYAAMLGHGLELARILQERRVAAGAVITERPDPDVTLEHEDGKTTVSVCHAPSTPSAQMVVGEFMILANNAWASWAAERGIPLIFRTQDVTLPKEFSGIWTEPEDIARIVKHLPPSSLELDHRPHTGLGVAIYAPLTSSIRRYTDLVNTAQIATYLQTGAPRLDRQQLASLQPAMSSFAEMTGRIQRYRPRYWKLLFYKQMGDRMWWDAVVVEENDAFAVLWLPLTQIAVRARRKTMGEKVYPGERVKVRIGKVDPLRNEIRVMAVSEQ</sequence>
<dbReference type="GO" id="GO:0003723">
    <property type="term" value="F:RNA binding"/>
    <property type="evidence" value="ECO:0007669"/>
    <property type="project" value="InterPro"/>
</dbReference>
<dbReference type="InterPro" id="IPR012340">
    <property type="entry name" value="NA-bd_OB-fold"/>
</dbReference>
<evidence type="ECO:0000259" key="1">
    <source>
        <dbReference type="SMART" id="SM00955"/>
    </source>
</evidence>
<dbReference type="AlphaFoldDB" id="A0A212JTC6"/>
<name>A0A212JTC6_9DELT</name>
<dbReference type="PANTHER" id="PTHR23355">
    <property type="entry name" value="RIBONUCLEASE"/>
    <property type="match status" value="1"/>
</dbReference>
<dbReference type="InterPro" id="IPR050180">
    <property type="entry name" value="RNR_Ribonuclease"/>
</dbReference>
<reference evidence="2" key="1">
    <citation type="submission" date="2016-04" db="EMBL/GenBank/DDBJ databases">
        <authorList>
            <person name="Evans L.H."/>
            <person name="Alamgir A."/>
            <person name="Owens N."/>
            <person name="Weber N.D."/>
            <person name="Virtaneva K."/>
            <person name="Barbian K."/>
            <person name="Babar A."/>
            <person name="Rosenke K."/>
        </authorList>
    </citation>
    <scope>NUCLEOTIDE SEQUENCE</scope>
    <source>
        <strain evidence="2">86</strain>
    </source>
</reference>
<accession>A0A212JTC6</accession>
<proteinExistence type="predicted"/>
<feature type="domain" description="RNB" evidence="1">
    <location>
        <begin position="299"/>
        <end position="597"/>
    </location>
</feature>
<dbReference type="PANTHER" id="PTHR23355:SF9">
    <property type="entry name" value="DIS3-LIKE EXONUCLEASE 2"/>
    <property type="match status" value="1"/>
</dbReference>
<dbReference type="GO" id="GO:0004540">
    <property type="term" value="F:RNA nuclease activity"/>
    <property type="evidence" value="ECO:0007669"/>
    <property type="project" value="InterPro"/>
</dbReference>
<gene>
    <name evidence="2" type="ORF">KL86DPRO_20015</name>
</gene>
<dbReference type="SUPFAM" id="SSF50249">
    <property type="entry name" value="Nucleic acid-binding proteins"/>
    <property type="match status" value="1"/>
</dbReference>
<evidence type="ECO:0000313" key="2">
    <source>
        <dbReference type="EMBL" id="SBW02689.1"/>
    </source>
</evidence>
<dbReference type="GO" id="GO:0006402">
    <property type="term" value="P:mRNA catabolic process"/>
    <property type="evidence" value="ECO:0007669"/>
    <property type="project" value="TreeGrafter"/>
</dbReference>
<dbReference type="InterPro" id="IPR001900">
    <property type="entry name" value="RNase_II/R"/>
</dbReference>
<dbReference type="Pfam" id="PF00773">
    <property type="entry name" value="RNB"/>
    <property type="match status" value="1"/>
</dbReference>
<protein>
    <submittedName>
        <fullName evidence="2">Ribonuclease II</fullName>
    </submittedName>
</protein>